<keyword evidence="2" id="KW-1185">Reference proteome</keyword>
<evidence type="ECO:0000313" key="1">
    <source>
        <dbReference type="EMBL" id="MDT0347383.1"/>
    </source>
</evidence>
<comment type="caution">
    <text evidence="1">The sequence shown here is derived from an EMBL/GenBank/DDBJ whole genome shotgun (WGS) entry which is preliminary data.</text>
</comment>
<dbReference type="Proteomes" id="UP001183246">
    <property type="component" value="Unassembled WGS sequence"/>
</dbReference>
<dbReference type="RefSeq" id="WP_311708506.1">
    <property type="nucleotide sequence ID" value="NZ_JAVREL010000031.1"/>
</dbReference>
<name>A0ABU2N1J8_9ACTN</name>
<proteinExistence type="predicted"/>
<reference evidence="2" key="1">
    <citation type="submission" date="2023-07" db="EMBL/GenBank/DDBJ databases">
        <title>30 novel species of actinomycetes from the DSMZ collection.</title>
        <authorList>
            <person name="Nouioui I."/>
        </authorList>
    </citation>
    <scope>NUCLEOTIDE SEQUENCE [LARGE SCALE GENOMIC DNA]</scope>
    <source>
        <strain evidence="2">DSM 44938</strain>
    </source>
</reference>
<organism evidence="1 2">
    <name type="scientific">Streptomyces litchfieldiae</name>
    <dbReference type="NCBI Taxonomy" id="3075543"/>
    <lineage>
        <taxon>Bacteria</taxon>
        <taxon>Bacillati</taxon>
        <taxon>Actinomycetota</taxon>
        <taxon>Actinomycetes</taxon>
        <taxon>Kitasatosporales</taxon>
        <taxon>Streptomycetaceae</taxon>
        <taxon>Streptomyces</taxon>
    </lineage>
</organism>
<sequence length="119" mass="12913">MADPERLLEDLLAEANAAGTDELPGVLASCAGLLGFDQLVLYLTDVQQRNLLPLAEREPVLPVDGSLAGWAYRTLAIRVEETRTQGLAAWFPLVDGTESLTGLREDTPGRRVSPAWPSR</sequence>
<accession>A0ABU2N1J8</accession>
<protein>
    <submittedName>
        <fullName evidence="1">Uncharacterized protein</fullName>
    </submittedName>
</protein>
<evidence type="ECO:0000313" key="2">
    <source>
        <dbReference type="Proteomes" id="UP001183246"/>
    </source>
</evidence>
<dbReference type="EMBL" id="JAVREL010000031">
    <property type="protein sequence ID" value="MDT0347383.1"/>
    <property type="molecule type" value="Genomic_DNA"/>
</dbReference>
<gene>
    <name evidence="1" type="ORF">RM590_33140</name>
</gene>